<keyword evidence="3" id="KW-1185">Reference proteome</keyword>
<reference evidence="2 3" key="1">
    <citation type="submission" date="2020-10" db="EMBL/GenBank/DDBJ databases">
        <title>Sequencing the genomes of 1000 actinobacteria strains.</title>
        <authorList>
            <person name="Klenk H.-P."/>
        </authorList>
    </citation>
    <scope>NUCLEOTIDE SEQUENCE [LARGE SCALE GENOMIC DNA]</scope>
    <source>
        <strain evidence="2 3">DSM 41803</strain>
    </source>
</reference>
<dbReference type="PROSITE" id="PS51257">
    <property type="entry name" value="PROKAR_LIPOPROTEIN"/>
    <property type="match status" value="1"/>
</dbReference>
<protein>
    <recommendedName>
        <fullName evidence="4">Lipoprotein</fullName>
    </recommendedName>
</protein>
<accession>A0A8I0TUA1</accession>
<dbReference type="EMBL" id="JADBGF010000001">
    <property type="protein sequence ID" value="MBE1599811.1"/>
    <property type="molecule type" value="Genomic_DNA"/>
</dbReference>
<proteinExistence type="predicted"/>
<evidence type="ECO:0000313" key="3">
    <source>
        <dbReference type="Proteomes" id="UP000629287"/>
    </source>
</evidence>
<dbReference type="OrthoDB" id="4334774at2"/>
<name>A0A8I0TUA1_9ACTN</name>
<dbReference type="RefSeq" id="WP_046918601.1">
    <property type="nucleotide sequence ID" value="NZ_JADBGF010000001.1"/>
</dbReference>
<dbReference type="GeneID" id="86830480"/>
<comment type="caution">
    <text evidence="2">The sequence shown here is derived from an EMBL/GenBank/DDBJ whole genome shotgun (WGS) entry which is preliminary data.</text>
</comment>
<gene>
    <name evidence="2" type="ORF">H4687_005940</name>
</gene>
<dbReference type="AlphaFoldDB" id="A0A8I0TUA1"/>
<organism evidence="2 3">
    <name type="scientific">Streptomyces stelliscabiei</name>
    <dbReference type="NCBI Taxonomy" id="146820"/>
    <lineage>
        <taxon>Bacteria</taxon>
        <taxon>Bacillati</taxon>
        <taxon>Actinomycetota</taxon>
        <taxon>Actinomycetes</taxon>
        <taxon>Kitasatosporales</taxon>
        <taxon>Streptomycetaceae</taxon>
        <taxon>Streptomyces</taxon>
    </lineage>
</organism>
<evidence type="ECO:0000313" key="2">
    <source>
        <dbReference type="EMBL" id="MBE1599811.1"/>
    </source>
</evidence>
<evidence type="ECO:0000256" key="1">
    <source>
        <dbReference type="SAM" id="MobiDB-lite"/>
    </source>
</evidence>
<dbReference type="Proteomes" id="UP000629287">
    <property type="component" value="Unassembled WGS sequence"/>
</dbReference>
<feature type="region of interest" description="Disordered" evidence="1">
    <location>
        <begin position="33"/>
        <end position="70"/>
    </location>
</feature>
<evidence type="ECO:0008006" key="4">
    <source>
        <dbReference type="Google" id="ProtNLM"/>
    </source>
</evidence>
<feature type="compositionally biased region" description="Polar residues" evidence="1">
    <location>
        <begin position="44"/>
        <end position="56"/>
    </location>
</feature>
<sequence length="201" mass="20792">MNLRHTMKGRRTVTAVAIATGLVLMVAGCGGGGDDDSPAKKETSSAPSNKNDGSKGNNDERETEAPAGESVLAEVKGDNLTLKVTSAVRDGGGFVTVEGTVTNNGSRSWVAADWRGDERELAGNGGSIAGASLVDQAGKKKYLILRDTQGKCLCTRFTGALVQGASADWFAQFPAPPEDTTSVDFQVGSMPPATIELSEGE</sequence>